<dbReference type="PANTHER" id="PTHR37984:SF15">
    <property type="entry name" value="INTEGRASE CATALYTIC DOMAIN-CONTAINING PROTEIN"/>
    <property type="match status" value="1"/>
</dbReference>
<dbReference type="InterPro" id="IPR012337">
    <property type="entry name" value="RNaseH-like_sf"/>
</dbReference>
<protein>
    <recommendedName>
        <fullName evidence="1">Integrase catalytic domain-containing protein</fullName>
    </recommendedName>
</protein>
<dbReference type="SUPFAM" id="SSF53098">
    <property type="entry name" value="Ribonuclease H-like"/>
    <property type="match status" value="1"/>
</dbReference>
<dbReference type="Gene3D" id="3.30.420.10">
    <property type="entry name" value="Ribonuclease H-like superfamily/Ribonuclease H"/>
    <property type="match status" value="1"/>
</dbReference>
<comment type="caution">
    <text evidence="2">The sequence shown here is derived from an EMBL/GenBank/DDBJ whole genome shotgun (WGS) entry which is preliminary data.</text>
</comment>
<organism evidence="2 3">
    <name type="scientific">Hemibagrus guttatus</name>
    <dbReference type="NCBI Taxonomy" id="175788"/>
    <lineage>
        <taxon>Eukaryota</taxon>
        <taxon>Metazoa</taxon>
        <taxon>Chordata</taxon>
        <taxon>Craniata</taxon>
        <taxon>Vertebrata</taxon>
        <taxon>Euteleostomi</taxon>
        <taxon>Actinopterygii</taxon>
        <taxon>Neopterygii</taxon>
        <taxon>Teleostei</taxon>
        <taxon>Ostariophysi</taxon>
        <taxon>Siluriformes</taxon>
        <taxon>Bagridae</taxon>
        <taxon>Hemibagrus</taxon>
    </lineage>
</organism>
<dbReference type="FunFam" id="3.30.420.10:FF:000032">
    <property type="entry name" value="Retrovirus-related Pol polyprotein from transposon 297-like Protein"/>
    <property type="match status" value="1"/>
</dbReference>
<dbReference type="Proteomes" id="UP001274896">
    <property type="component" value="Unassembled WGS sequence"/>
</dbReference>
<feature type="non-terminal residue" evidence="2">
    <location>
        <position position="1"/>
    </location>
</feature>
<dbReference type="AlphaFoldDB" id="A0AAE0R7Z1"/>
<dbReference type="PROSITE" id="PS50994">
    <property type="entry name" value="INTEGRASE"/>
    <property type="match status" value="1"/>
</dbReference>
<name>A0AAE0R7Z1_9TELE</name>
<accession>A0AAE0R7Z1</accession>
<evidence type="ECO:0000313" key="3">
    <source>
        <dbReference type="Proteomes" id="UP001274896"/>
    </source>
</evidence>
<evidence type="ECO:0000313" key="2">
    <source>
        <dbReference type="EMBL" id="KAK3546269.1"/>
    </source>
</evidence>
<sequence length="261" mass="29701">MPEPKTSSMGAVFYPIQLLSPTVLEIKTPRPTLFLESIHQTQCQKNRNPYSLQFVSPITWSLDDDIRAATEEEPAPPGGPDEGKLVPLPIPRHPWSHLGIDFATDLPVSNRFTTILVTVDRFSKACKLIPLKGLPTALETAEALFSNVFRHFGIPEDIVSDRGPQFISRVWRGFFKLLGVSVSLSSGYHPQTNGQTERKIQEIRRYLRAYCHDHQHDWSQYLLWAEYAQNSLRQESTKLTPFQCILGYQPPLFPWSAEPSE</sequence>
<dbReference type="PANTHER" id="PTHR37984">
    <property type="entry name" value="PROTEIN CBG26694"/>
    <property type="match status" value="1"/>
</dbReference>
<dbReference type="GO" id="GO:0003676">
    <property type="term" value="F:nucleic acid binding"/>
    <property type="evidence" value="ECO:0007669"/>
    <property type="project" value="InterPro"/>
</dbReference>
<dbReference type="InterPro" id="IPR036397">
    <property type="entry name" value="RNaseH_sf"/>
</dbReference>
<dbReference type="InterPro" id="IPR001584">
    <property type="entry name" value="Integrase_cat-core"/>
</dbReference>
<feature type="domain" description="Integrase catalytic" evidence="1">
    <location>
        <begin position="90"/>
        <end position="249"/>
    </location>
</feature>
<dbReference type="Pfam" id="PF00665">
    <property type="entry name" value="rve"/>
    <property type="match status" value="1"/>
</dbReference>
<evidence type="ECO:0000259" key="1">
    <source>
        <dbReference type="PROSITE" id="PS50994"/>
    </source>
</evidence>
<dbReference type="GO" id="GO:0015074">
    <property type="term" value="P:DNA integration"/>
    <property type="evidence" value="ECO:0007669"/>
    <property type="project" value="InterPro"/>
</dbReference>
<reference evidence="2" key="1">
    <citation type="submission" date="2023-06" db="EMBL/GenBank/DDBJ databases">
        <title>Male Hemibagrus guttatus genome.</title>
        <authorList>
            <person name="Bian C."/>
        </authorList>
    </citation>
    <scope>NUCLEOTIDE SEQUENCE</scope>
    <source>
        <strain evidence="2">Male_cb2023</strain>
        <tissue evidence="2">Muscle</tissue>
    </source>
</reference>
<proteinExistence type="predicted"/>
<dbReference type="InterPro" id="IPR050951">
    <property type="entry name" value="Retrovirus_Pol_polyprotein"/>
</dbReference>
<dbReference type="EMBL" id="JAUCMX010000005">
    <property type="protein sequence ID" value="KAK3546269.1"/>
    <property type="molecule type" value="Genomic_DNA"/>
</dbReference>
<gene>
    <name evidence="2" type="ORF">QTP70_025610</name>
</gene>
<keyword evidence="3" id="KW-1185">Reference proteome</keyword>